<name>A0A8J5EXE9_ZINOF</name>
<keyword evidence="4" id="KW-0732">Signal</keyword>
<dbReference type="GO" id="GO:0003735">
    <property type="term" value="F:structural constituent of ribosome"/>
    <property type="evidence" value="ECO:0007669"/>
    <property type="project" value="InterPro"/>
</dbReference>
<organism evidence="5 6">
    <name type="scientific">Zingiber officinale</name>
    <name type="common">Ginger</name>
    <name type="synonym">Amomum zingiber</name>
    <dbReference type="NCBI Taxonomy" id="94328"/>
    <lineage>
        <taxon>Eukaryota</taxon>
        <taxon>Viridiplantae</taxon>
        <taxon>Streptophyta</taxon>
        <taxon>Embryophyta</taxon>
        <taxon>Tracheophyta</taxon>
        <taxon>Spermatophyta</taxon>
        <taxon>Magnoliopsida</taxon>
        <taxon>Liliopsida</taxon>
        <taxon>Zingiberales</taxon>
        <taxon>Zingiberaceae</taxon>
        <taxon>Zingiber</taxon>
    </lineage>
</organism>
<dbReference type="InterPro" id="IPR001931">
    <property type="entry name" value="Ribosomal_eS21"/>
</dbReference>
<dbReference type="Gene3D" id="3.30.1230.20">
    <property type="match status" value="1"/>
</dbReference>
<dbReference type="GO" id="GO:0006412">
    <property type="term" value="P:translation"/>
    <property type="evidence" value="ECO:0007669"/>
    <property type="project" value="InterPro"/>
</dbReference>
<keyword evidence="6" id="KW-1185">Reference proteome</keyword>
<sequence>MRREGKLQAFLFSLSLAVPLPLSRSLLARSPAAASPPPATISFSFLSLLSLPLRSRLALDRRSRLLTPSPDAMPQQSPVKLGVAIIRGPDSPVIDTLLQLSLVASHRDQVRALVLVHCFECSYNHHIESVVSMARQYIHNIKASVKKLALILSPSHLGSHDNLCMPHGSTEGDTLARCISESYRYGGGMSSAKAALESDTKDNYLPLEVRDPFRQDKMANECCSIQLIDGDGVFNVTSLEHFMKSVKLAEHGFSYAVVSIMGPQSSGMSGSDITFKMQNEAGEMMNLYILRKCSATNRLITAKDHASVQINIGHLDDNGVYTGQYTTFALSGFIRAQGKVASLNICDVKCSDQ</sequence>
<dbReference type="Proteomes" id="UP000734854">
    <property type="component" value="Unassembled WGS sequence"/>
</dbReference>
<dbReference type="Pfam" id="PF01249">
    <property type="entry name" value="Ribosomal_S21e"/>
    <property type="match status" value="1"/>
</dbReference>
<gene>
    <name evidence="5" type="ORF">ZIOFF_065696</name>
</gene>
<evidence type="ECO:0000256" key="2">
    <source>
        <dbReference type="ARBA" id="ARBA00022980"/>
    </source>
</evidence>
<evidence type="ECO:0000256" key="1">
    <source>
        <dbReference type="ARBA" id="ARBA00010228"/>
    </source>
</evidence>
<dbReference type="InterPro" id="IPR038579">
    <property type="entry name" value="Ribosomal_eS21_sf"/>
</dbReference>
<comment type="caution">
    <text evidence="5">The sequence shown here is derived from an EMBL/GenBank/DDBJ whole genome shotgun (WGS) entry which is preliminary data.</text>
</comment>
<proteinExistence type="inferred from homology"/>
<keyword evidence="3" id="KW-0687">Ribonucleoprotein</keyword>
<comment type="similarity">
    <text evidence="1">Belongs to the eukaryotic ribosomal protein eS21 family.</text>
</comment>
<protein>
    <submittedName>
        <fullName evidence="5">Uncharacterized protein</fullName>
    </submittedName>
</protein>
<feature type="chain" id="PRO_5035209143" evidence="4">
    <location>
        <begin position="26"/>
        <end position="353"/>
    </location>
</feature>
<reference evidence="5 6" key="1">
    <citation type="submission" date="2020-08" db="EMBL/GenBank/DDBJ databases">
        <title>Plant Genome Project.</title>
        <authorList>
            <person name="Zhang R.-G."/>
        </authorList>
    </citation>
    <scope>NUCLEOTIDE SEQUENCE [LARGE SCALE GENOMIC DNA]</scope>
    <source>
        <tissue evidence="5">Rhizome</tissue>
    </source>
</reference>
<evidence type="ECO:0000256" key="3">
    <source>
        <dbReference type="ARBA" id="ARBA00023274"/>
    </source>
</evidence>
<feature type="signal peptide" evidence="4">
    <location>
        <begin position="1"/>
        <end position="25"/>
    </location>
</feature>
<evidence type="ECO:0000313" key="5">
    <source>
        <dbReference type="EMBL" id="KAG6476454.1"/>
    </source>
</evidence>
<keyword evidence="2" id="KW-0689">Ribosomal protein</keyword>
<evidence type="ECO:0000313" key="6">
    <source>
        <dbReference type="Proteomes" id="UP000734854"/>
    </source>
</evidence>
<dbReference type="GO" id="GO:0005840">
    <property type="term" value="C:ribosome"/>
    <property type="evidence" value="ECO:0007669"/>
    <property type="project" value="UniProtKB-KW"/>
</dbReference>
<dbReference type="AlphaFoldDB" id="A0A8J5EXE9"/>
<evidence type="ECO:0000256" key="4">
    <source>
        <dbReference type="SAM" id="SignalP"/>
    </source>
</evidence>
<dbReference type="EMBL" id="JACMSC010000018">
    <property type="protein sequence ID" value="KAG6476454.1"/>
    <property type="molecule type" value="Genomic_DNA"/>
</dbReference>
<dbReference type="GO" id="GO:1990904">
    <property type="term" value="C:ribonucleoprotein complex"/>
    <property type="evidence" value="ECO:0007669"/>
    <property type="project" value="UniProtKB-KW"/>
</dbReference>
<dbReference type="PANTHER" id="PTHR10442">
    <property type="entry name" value="40S RIBOSOMAL PROTEIN S21"/>
    <property type="match status" value="1"/>
</dbReference>
<accession>A0A8J5EXE9</accession>